<evidence type="ECO:0000313" key="1">
    <source>
        <dbReference type="EMBL" id="ABS17288.1"/>
    </source>
</evidence>
<dbReference type="KEGG" id="oan:Oant_4601"/>
<organism evidence="1 2">
    <name type="scientific">Brucella anthropi (strain ATCC 49188 / DSM 6882 / CCUG 24695 / JCM 21032 / LMG 3331 / NBRC 15819 / NCTC 12168 / Alc 37)</name>
    <name type="common">Ochrobactrum anthropi</name>
    <dbReference type="NCBI Taxonomy" id="439375"/>
    <lineage>
        <taxon>Bacteria</taxon>
        <taxon>Pseudomonadati</taxon>
        <taxon>Pseudomonadota</taxon>
        <taxon>Alphaproteobacteria</taxon>
        <taxon>Hyphomicrobiales</taxon>
        <taxon>Brucellaceae</taxon>
        <taxon>Brucella/Ochrobactrum group</taxon>
        <taxon>Brucella</taxon>
    </lineage>
</organism>
<dbReference type="AlphaFoldDB" id="A6X7T4"/>
<keyword evidence="1" id="KW-0614">Plasmid</keyword>
<dbReference type="HOGENOM" id="CLU_2634609_0_0_5"/>
<dbReference type="EMBL" id="CP000760">
    <property type="protein sequence ID" value="ABS17288.1"/>
    <property type="molecule type" value="Genomic_DNA"/>
</dbReference>
<keyword evidence="2" id="KW-1185">Reference proteome</keyword>
<geneLocation type="plasmid" evidence="1 2">
    <name>pOANT01</name>
</geneLocation>
<sequence length="77" mass="8453">MTEWFGHVAARPALYAIGTKPGILPVSAHTGCDRTRASRFAAQQKINNRIGYLLCTRPDDFSIVRQSRATGMVLTSC</sequence>
<gene>
    <name evidence="1" type="ordered locus">Oant_4601</name>
</gene>
<protein>
    <submittedName>
        <fullName evidence="1">Uncharacterized protein</fullName>
    </submittedName>
</protein>
<proteinExistence type="predicted"/>
<evidence type="ECO:0000313" key="2">
    <source>
        <dbReference type="Proteomes" id="UP000002301"/>
    </source>
</evidence>
<accession>A6X7T4</accession>
<name>A6X7T4_BRUA4</name>
<reference evidence="1 2" key="1">
    <citation type="journal article" date="2011" name="J. Bacteriol.">
        <title>Genome of Ochrobactrum anthropi ATCC 49188 T, a versatile opportunistic pathogen and symbiont of several eukaryotic hosts.</title>
        <authorList>
            <person name="Chain P.S."/>
            <person name="Lang D.M."/>
            <person name="Comerci D.J."/>
            <person name="Malfatti S.A."/>
            <person name="Vergez L.M."/>
            <person name="Shin M."/>
            <person name="Ugalde R.A."/>
            <person name="Garcia E."/>
            <person name="Tolmasky M.E."/>
        </authorList>
    </citation>
    <scope>NUCLEOTIDE SEQUENCE [LARGE SCALE GENOMIC DNA]</scope>
    <source>
        <strain evidence="2">ATCC 49188 / DSM 6882 / CCUG 24695 / JCM 21032 / LMG 3331 / NBRC 15819 / NCTC 12168 / Alc 37</strain>
    </source>
</reference>
<dbReference type="Proteomes" id="UP000002301">
    <property type="component" value="Plasmid pOANT01"/>
</dbReference>